<dbReference type="PANTHER" id="PTHR33525:SF3">
    <property type="entry name" value="RIBONUCLEASE Y"/>
    <property type="match status" value="1"/>
</dbReference>
<proteinExistence type="predicted"/>
<dbReference type="Pfam" id="PF08668">
    <property type="entry name" value="HDOD"/>
    <property type="match status" value="1"/>
</dbReference>
<dbReference type="InterPro" id="IPR013976">
    <property type="entry name" value="HDOD"/>
</dbReference>
<dbReference type="SUPFAM" id="SSF109604">
    <property type="entry name" value="HD-domain/PDEase-like"/>
    <property type="match status" value="1"/>
</dbReference>
<comment type="caution">
    <text evidence="2">The sequence shown here is derived from an EMBL/GenBank/DDBJ whole genome shotgun (WGS) entry which is preliminary data.</text>
</comment>
<dbReference type="InterPro" id="IPR014627">
    <property type="entry name" value="UCP036888_HDGYP-like"/>
</dbReference>
<sequence length="478" mass="52506">LEDDRERTRGAAPGTDNWSTIVALAARLDRFFDQQGIAYKERSIDRASSLDAAVAALGHAREDVIKATLLIDISGIVMVVHRYDSALDDDALRQITGRHLQPLTGHQTMRLFSDCDPGFTPPIGNAYDLPVLLDESITRAEQVLFTSGTDHSLIEMDGRSLRLAMAGSREGHLAIRGPDNGGVQEALTLAEVASKLKKLYRLPPMPALALRILRLTSNTEATARELSELIEFDPSLTAQVMRYARSALFHYPGQINSVQEAVTRVLGFDRVAHIALGIASVRAFDVPRTGILGMDNFWRHSLYCAFLCQRIAPRCGADKGLAYLCGLLHNFGLLLVGHLFPAEFKELNRLRETNPEASMQSLEQQAFGQGSEQEIIAVGHGAIGGILHRLWELPDPVVKAAGVHQQPGYQGEHENYVMMVQLANALLKDRGIGDEFNPDDVPELLQRLELKPAVLDELMMDVDKVAPELDALASSLSI</sequence>
<dbReference type="EMBL" id="LAZR01000623">
    <property type="protein sequence ID" value="KKN62489.1"/>
    <property type="molecule type" value="Genomic_DNA"/>
</dbReference>
<feature type="domain" description="HDOD" evidence="1">
    <location>
        <begin position="202"/>
        <end position="407"/>
    </location>
</feature>
<dbReference type="Gene3D" id="1.10.3210.10">
    <property type="entry name" value="Hypothetical protein af1432"/>
    <property type="match status" value="1"/>
</dbReference>
<dbReference type="SUPFAM" id="SSF55826">
    <property type="entry name" value="YbaK/ProRS associated domain"/>
    <property type="match status" value="1"/>
</dbReference>
<gene>
    <name evidence="2" type="ORF">LCGC14_0511600</name>
</gene>
<dbReference type="InterPro" id="IPR036754">
    <property type="entry name" value="YbaK/aa-tRNA-synt-asso_dom_sf"/>
</dbReference>
<feature type="non-terminal residue" evidence="2">
    <location>
        <position position="1"/>
    </location>
</feature>
<dbReference type="GO" id="GO:0002161">
    <property type="term" value="F:aminoacyl-tRNA deacylase activity"/>
    <property type="evidence" value="ECO:0007669"/>
    <property type="project" value="InterPro"/>
</dbReference>
<dbReference type="AlphaFoldDB" id="A0A0F9S5Y4"/>
<dbReference type="InterPro" id="IPR007214">
    <property type="entry name" value="YbaK/aa-tRNA-synth-assoc-dom"/>
</dbReference>
<dbReference type="Gene3D" id="3.90.960.10">
    <property type="entry name" value="YbaK/aminoacyl-tRNA synthetase-associated domain"/>
    <property type="match status" value="1"/>
</dbReference>
<protein>
    <recommendedName>
        <fullName evidence="1">HDOD domain-containing protein</fullName>
    </recommendedName>
</protein>
<dbReference type="PROSITE" id="PS51833">
    <property type="entry name" value="HDOD"/>
    <property type="match status" value="1"/>
</dbReference>
<evidence type="ECO:0000313" key="2">
    <source>
        <dbReference type="EMBL" id="KKN62489.1"/>
    </source>
</evidence>
<dbReference type="Pfam" id="PF04073">
    <property type="entry name" value="tRNA_edit"/>
    <property type="match status" value="1"/>
</dbReference>
<dbReference type="CDD" id="cd04332">
    <property type="entry name" value="YbaK_like"/>
    <property type="match status" value="1"/>
</dbReference>
<dbReference type="PANTHER" id="PTHR33525">
    <property type="match status" value="1"/>
</dbReference>
<evidence type="ECO:0000259" key="1">
    <source>
        <dbReference type="PROSITE" id="PS51833"/>
    </source>
</evidence>
<organism evidence="2">
    <name type="scientific">marine sediment metagenome</name>
    <dbReference type="NCBI Taxonomy" id="412755"/>
    <lineage>
        <taxon>unclassified sequences</taxon>
        <taxon>metagenomes</taxon>
        <taxon>ecological metagenomes</taxon>
    </lineage>
</organism>
<name>A0A0F9S5Y4_9ZZZZ</name>
<accession>A0A0F9S5Y4</accession>
<dbReference type="PIRSF" id="PIRSF036888">
    <property type="entry name" value="HDGYPm_UCP036888"/>
    <property type="match status" value="1"/>
</dbReference>
<reference evidence="2" key="1">
    <citation type="journal article" date="2015" name="Nature">
        <title>Complex archaea that bridge the gap between prokaryotes and eukaryotes.</title>
        <authorList>
            <person name="Spang A."/>
            <person name="Saw J.H."/>
            <person name="Jorgensen S.L."/>
            <person name="Zaremba-Niedzwiedzka K."/>
            <person name="Martijn J."/>
            <person name="Lind A.E."/>
            <person name="van Eijk R."/>
            <person name="Schleper C."/>
            <person name="Guy L."/>
            <person name="Ettema T.J."/>
        </authorList>
    </citation>
    <scope>NUCLEOTIDE SEQUENCE</scope>
</reference>
<dbReference type="InterPro" id="IPR052340">
    <property type="entry name" value="RNase_Y/CdgJ"/>
</dbReference>